<dbReference type="InterPro" id="IPR023187">
    <property type="entry name" value="Tscrpt_reg_MarR-type_CS"/>
</dbReference>
<feature type="domain" description="HTH marR-type" evidence="5">
    <location>
        <begin position="9"/>
        <end position="142"/>
    </location>
</feature>
<evidence type="ECO:0000313" key="6">
    <source>
        <dbReference type="EMBL" id="NMO03588.1"/>
    </source>
</evidence>
<dbReference type="Pfam" id="PF01047">
    <property type="entry name" value="MarR"/>
    <property type="match status" value="1"/>
</dbReference>
<protein>
    <submittedName>
        <fullName evidence="6">MarR family transcriptional regulator</fullName>
    </submittedName>
</protein>
<dbReference type="AlphaFoldDB" id="A0A848L7N7"/>
<evidence type="ECO:0000256" key="4">
    <source>
        <dbReference type="SAM" id="MobiDB-lite"/>
    </source>
</evidence>
<feature type="region of interest" description="Disordered" evidence="4">
    <location>
        <begin position="153"/>
        <end position="180"/>
    </location>
</feature>
<dbReference type="InterPro" id="IPR011991">
    <property type="entry name" value="ArsR-like_HTH"/>
</dbReference>
<dbReference type="SUPFAM" id="SSF46785">
    <property type="entry name" value="Winged helix' DNA-binding domain"/>
    <property type="match status" value="1"/>
</dbReference>
<dbReference type="InterPro" id="IPR036388">
    <property type="entry name" value="WH-like_DNA-bd_sf"/>
</dbReference>
<dbReference type="Gene3D" id="1.10.10.10">
    <property type="entry name" value="Winged helix-like DNA-binding domain superfamily/Winged helix DNA-binding domain"/>
    <property type="match status" value="1"/>
</dbReference>
<dbReference type="CDD" id="cd00090">
    <property type="entry name" value="HTH_ARSR"/>
    <property type="match status" value="1"/>
</dbReference>
<dbReference type="InterPro" id="IPR039422">
    <property type="entry name" value="MarR/SlyA-like"/>
</dbReference>
<dbReference type="PROSITE" id="PS01117">
    <property type="entry name" value="HTH_MARR_1"/>
    <property type="match status" value="1"/>
</dbReference>
<dbReference type="EMBL" id="JABBNB010000025">
    <property type="protein sequence ID" value="NMO03588.1"/>
    <property type="molecule type" value="Genomic_DNA"/>
</dbReference>
<name>A0A848L7N7_9ACTN</name>
<dbReference type="Proteomes" id="UP000550729">
    <property type="component" value="Unassembled WGS sequence"/>
</dbReference>
<feature type="compositionally biased region" description="Polar residues" evidence="4">
    <location>
        <begin position="166"/>
        <end position="180"/>
    </location>
</feature>
<accession>A0A848L7N7</accession>
<keyword evidence="1" id="KW-0805">Transcription regulation</keyword>
<dbReference type="InterPro" id="IPR036390">
    <property type="entry name" value="WH_DNA-bd_sf"/>
</dbReference>
<dbReference type="PROSITE" id="PS50995">
    <property type="entry name" value="HTH_MARR_2"/>
    <property type="match status" value="1"/>
</dbReference>
<keyword evidence="7" id="KW-1185">Reference proteome</keyword>
<evidence type="ECO:0000259" key="5">
    <source>
        <dbReference type="PROSITE" id="PS50995"/>
    </source>
</evidence>
<evidence type="ECO:0000256" key="2">
    <source>
        <dbReference type="ARBA" id="ARBA00023125"/>
    </source>
</evidence>
<dbReference type="GO" id="GO:0003677">
    <property type="term" value="F:DNA binding"/>
    <property type="evidence" value="ECO:0007669"/>
    <property type="project" value="UniProtKB-KW"/>
</dbReference>
<dbReference type="InterPro" id="IPR000835">
    <property type="entry name" value="HTH_MarR-typ"/>
</dbReference>
<comment type="caution">
    <text evidence="6">The sequence shown here is derived from an EMBL/GenBank/DDBJ whole genome shotgun (WGS) entry which is preliminary data.</text>
</comment>
<keyword evidence="2" id="KW-0238">DNA-binding</keyword>
<reference evidence="6 7" key="1">
    <citation type="submission" date="2020-04" db="EMBL/GenBank/DDBJ databases">
        <title>Gordonia sp. nov. TBRC 11910.</title>
        <authorList>
            <person name="Suriyachadkun C."/>
        </authorList>
    </citation>
    <scope>NUCLEOTIDE SEQUENCE [LARGE SCALE GENOMIC DNA]</scope>
    <source>
        <strain evidence="6 7">TBRC 11910</strain>
    </source>
</reference>
<dbReference type="PANTHER" id="PTHR33164">
    <property type="entry name" value="TRANSCRIPTIONAL REGULATOR, MARR FAMILY"/>
    <property type="match status" value="1"/>
</dbReference>
<gene>
    <name evidence="6" type="ORF">HH308_20440</name>
</gene>
<dbReference type="PRINTS" id="PR00598">
    <property type="entry name" value="HTHMARR"/>
</dbReference>
<evidence type="ECO:0000313" key="7">
    <source>
        <dbReference type="Proteomes" id="UP000550729"/>
    </source>
</evidence>
<sequence length="180" mass="19683">MADIDDATVDELFGVLTRYVRMRERASQVTMRTDDGVIETAAYKCLFQLAERPMRSSKLAELMSADPSTISRHVAALVKLGYVRREADPDDGRATLLVATDDGLARADVIRSHRRERLHRLLDGWSAGELSTLVGLLTRFVDAAEDVLVPAACAQPGGAKPDDENPQNTLRESSEKGSAT</sequence>
<dbReference type="RefSeq" id="WP_170196097.1">
    <property type="nucleotide sequence ID" value="NZ_JABBNB010000025.1"/>
</dbReference>
<proteinExistence type="predicted"/>
<evidence type="ECO:0000256" key="1">
    <source>
        <dbReference type="ARBA" id="ARBA00023015"/>
    </source>
</evidence>
<dbReference type="PANTHER" id="PTHR33164:SF57">
    <property type="entry name" value="MARR-FAMILY TRANSCRIPTIONAL REGULATOR"/>
    <property type="match status" value="1"/>
</dbReference>
<keyword evidence="3" id="KW-0804">Transcription</keyword>
<dbReference type="SMART" id="SM00347">
    <property type="entry name" value="HTH_MARR"/>
    <property type="match status" value="1"/>
</dbReference>
<dbReference type="GO" id="GO:0006950">
    <property type="term" value="P:response to stress"/>
    <property type="evidence" value="ECO:0007669"/>
    <property type="project" value="TreeGrafter"/>
</dbReference>
<dbReference type="GO" id="GO:0003700">
    <property type="term" value="F:DNA-binding transcription factor activity"/>
    <property type="evidence" value="ECO:0007669"/>
    <property type="project" value="InterPro"/>
</dbReference>
<evidence type="ECO:0000256" key="3">
    <source>
        <dbReference type="ARBA" id="ARBA00023163"/>
    </source>
</evidence>
<organism evidence="6 7">
    <name type="scientific">Gordonia asplenii</name>
    <dbReference type="NCBI Taxonomy" id="2725283"/>
    <lineage>
        <taxon>Bacteria</taxon>
        <taxon>Bacillati</taxon>
        <taxon>Actinomycetota</taxon>
        <taxon>Actinomycetes</taxon>
        <taxon>Mycobacteriales</taxon>
        <taxon>Gordoniaceae</taxon>
        <taxon>Gordonia</taxon>
    </lineage>
</organism>